<keyword evidence="2" id="KW-1185">Reference proteome</keyword>
<sequence>MPTHGSVLGDWGWRLLAGALGPALHRNPDVAMALFHTLDELLDACHRWARTDPTTGQASS</sequence>
<organism evidence="1 2">
    <name type="scientific">Klenkia soli</name>
    <dbReference type="NCBI Taxonomy" id="1052260"/>
    <lineage>
        <taxon>Bacteria</taxon>
        <taxon>Bacillati</taxon>
        <taxon>Actinomycetota</taxon>
        <taxon>Actinomycetes</taxon>
        <taxon>Geodermatophilales</taxon>
        <taxon>Geodermatophilaceae</taxon>
        <taxon>Klenkia</taxon>
    </lineage>
</organism>
<reference evidence="2" key="1">
    <citation type="submission" date="2016-10" db="EMBL/GenBank/DDBJ databases">
        <authorList>
            <person name="Varghese N."/>
            <person name="Submissions S."/>
        </authorList>
    </citation>
    <scope>NUCLEOTIDE SEQUENCE [LARGE SCALE GENOMIC DNA]</scope>
    <source>
        <strain evidence="2">DSM 45843</strain>
    </source>
</reference>
<dbReference type="EMBL" id="FNIR01000003">
    <property type="protein sequence ID" value="SDO01013.1"/>
    <property type="molecule type" value="Genomic_DNA"/>
</dbReference>
<dbReference type="RefSeq" id="WP_091241181.1">
    <property type="nucleotide sequence ID" value="NZ_FNIR01000003.1"/>
</dbReference>
<gene>
    <name evidence="1" type="ORF">SAMN05660199_01113</name>
</gene>
<protein>
    <submittedName>
        <fullName evidence="1">Uncharacterized protein</fullName>
    </submittedName>
</protein>
<evidence type="ECO:0000313" key="1">
    <source>
        <dbReference type="EMBL" id="SDO01013.1"/>
    </source>
</evidence>
<accession>A0A1H0G2A2</accession>
<dbReference type="OrthoDB" id="5230730at2"/>
<name>A0A1H0G2A2_9ACTN</name>
<dbReference type="STRING" id="1052260.SAMN05660199_01113"/>
<dbReference type="AlphaFoldDB" id="A0A1H0G2A2"/>
<dbReference type="Proteomes" id="UP000199088">
    <property type="component" value="Unassembled WGS sequence"/>
</dbReference>
<proteinExistence type="predicted"/>
<evidence type="ECO:0000313" key="2">
    <source>
        <dbReference type="Proteomes" id="UP000199088"/>
    </source>
</evidence>